<sequence length="390" mass="43877">ADFGTLISRHRQTPNLVLDADDIPHRHPRELDDNIKYPDRERYTLQWLEGASPKLLKRVPNNSDAKFKKYTRVPKPSPMLLHYNYGAAAVKWWGHGKSHLEISNRPTMPRPSVLVPAAMGPIRNKRTAAQLDTSIHKRATGNAGGSGLGPRDADAAGMDSDEIVMFFWSQNPAALERRKHEAEDRKREEEERASRIERWRDSVLSTASRMGGHGRAPTSHVIQSSGKVGDGRNRATKFAPHVPIPGIALCRINGRIRMDVNVASVSEAKLLPPGNHFHFEITSKGLWAPDPRPPMKIPPTYPAARILTLRPRDHPLASYHLRRFRRSERHVMFSSCPMAEWKFAYLEDLAAIDVRTPGGFINFGRFEGGHWKSRGSGMVADERGGRTEWG</sequence>
<protein>
    <submittedName>
        <fullName evidence="2">Uncharacterized protein</fullName>
    </submittedName>
</protein>
<organism evidence="2 3">
    <name type="scientific">Mycena metata</name>
    <dbReference type="NCBI Taxonomy" id="1033252"/>
    <lineage>
        <taxon>Eukaryota</taxon>
        <taxon>Fungi</taxon>
        <taxon>Dikarya</taxon>
        <taxon>Basidiomycota</taxon>
        <taxon>Agaricomycotina</taxon>
        <taxon>Agaricomycetes</taxon>
        <taxon>Agaricomycetidae</taxon>
        <taxon>Agaricales</taxon>
        <taxon>Marasmiineae</taxon>
        <taxon>Mycenaceae</taxon>
        <taxon>Mycena</taxon>
    </lineage>
</organism>
<name>A0AAD7K926_9AGAR</name>
<feature type="non-terminal residue" evidence="2">
    <location>
        <position position="1"/>
    </location>
</feature>
<gene>
    <name evidence="2" type="ORF">B0H16DRAFT_1830035</name>
</gene>
<feature type="region of interest" description="Disordered" evidence="1">
    <location>
        <begin position="208"/>
        <end position="231"/>
    </location>
</feature>
<evidence type="ECO:0000313" key="2">
    <source>
        <dbReference type="EMBL" id="KAJ7779747.1"/>
    </source>
</evidence>
<evidence type="ECO:0000256" key="1">
    <source>
        <dbReference type="SAM" id="MobiDB-lite"/>
    </source>
</evidence>
<accession>A0AAD7K926</accession>
<keyword evidence="3" id="KW-1185">Reference proteome</keyword>
<dbReference type="EMBL" id="JARKIB010000005">
    <property type="protein sequence ID" value="KAJ7779747.1"/>
    <property type="molecule type" value="Genomic_DNA"/>
</dbReference>
<dbReference type="Proteomes" id="UP001215598">
    <property type="component" value="Unassembled WGS sequence"/>
</dbReference>
<comment type="caution">
    <text evidence="2">The sequence shown here is derived from an EMBL/GenBank/DDBJ whole genome shotgun (WGS) entry which is preliminary data.</text>
</comment>
<evidence type="ECO:0000313" key="3">
    <source>
        <dbReference type="Proteomes" id="UP001215598"/>
    </source>
</evidence>
<reference evidence="2" key="1">
    <citation type="submission" date="2023-03" db="EMBL/GenBank/DDBJ databases">
        <title>Massive genome expansion in bonnet fungi (Mycena s.s.) driven by repeated elements and novel gene families across ecological guilds.</title>
        <authorList>
            <consortium name="Lawrence Berkeley National Laboratory"/>
            <person name="Harder C.B."/>
            <person name="Miyauchi S."/>
            <person name="Viragh M."/>
            <person name="Kuo A."/>
            <person name="Thoen E."/>
            <person name="Andreopoulos B."/>
            <person name="Lu D."/>
            <person name="Skrede I."/>
            <person name="Drula E."/>
            <person name="Henrissat B."/>
            <person name="Morin E."/>
            <person name="Kohler A."/>
            <person name="Barry K."/>
            <person name="LaButti K."/>
            <person name="Morin E."/>
            <person name="Salamov A."/>
            <person name="Lipzen A."/>
            <person name="Mereny Z."/>
            <person name="Hegedus B."/>
            <person name="Baldrian P."/>
            <person name="Stursova M."/>
            <person name="Weitz H."/>
            <person name="Taylor A."/>
            <person name="Grigoriev I.V."/>
            <person name="Nagy L.G."/>
            <person name="Martin F."/>
            <person name="Kauserud H."/>
        </authorList>
    </citation>
    <scope>NUCLEOTIDE SEQUENCE</scope>
    <source>
        <strain evidence="2">CBHHK182m</strain>
    </source>
</reference>
<proteinExistence type="predicted"/>
<dbReference type="AlphaFoldDB" id="A0AAD7K926"/>